<protein>
    <submittedName>
        <fullName evidence="7">HAD-IG family 5'-nucleotidase</fullName>
    </submittedName>
</protein>
<dbReference type="InterPro" id="IPR023214">
    <property type="entry name" value="HAD_sf"/>
</dbReference>
<comment type="similarity">
    <text evidence="1">Belongs to the 5'(3')-deoxyribonucleotidase family.</text>
</comment>
<dbReference type="InterPro" id="IPR036412">
    <property type="entry name" value="HAD-like_sf"/>
</dbReference>
<evidence type="ECO:0000313" key="7">
    <source>
        <dbReference type="EMBL" id="QTD54121.1"/>
    </source>
</evidence>
<keyword evidence="8" id="KW-1185">Reference proteome</keyword>
<feature type="compositionally biased region" description="Acidic residues" evidence="6">
    <location>
        <begin position="524"/>
        <end position="546"/>
    </location>
</feature>
<dbReference type="AlphaFoldDB" id="A0A8A4TY13"/>
<dbReference type="GO" id="GO:0008253">
    <property type="term" value="F:5'-nucleotidase activity"/>
    <property type="evidence" value="ECO:0007669"/>
    <property type="project" value="TreeGrafter"/>
</dbReference>
<dbReference type="GO" id="GO:0046872">
    <property type="term" value="F:metal ion binding"/>
    <property type="evidence" value="ECO:0007669"/>
    <property type="project" value="UniProtKB-KW"/>
</dbReference>
<dbReference type="InterPro" id="IPR008380">
    <property type="entry name" value="HAD-SF_hydro_IG_5-nucl"/>
</dbReference>
<keyword evidence="4" id="KW-0460">Magnesium</keyword>
<dbReference type="KEGG" id="scor:J3U87_16875"/>
<dbReference type="InterPro" id="IPR016695">
    <property type="entry name" value="Pur_nucleotidase"/>
</dbReference>
<organism evidence="7 8">
    <name type="scientific">Sulfidibacter corallicola</name>
    <dbReference type="NCBI Taxonomy" id="2818388"/>
    <lineage>
        <taxon>Bacteria</taxon>
        <taxon>Pseudomonadati</taxon>
        <taxon>Acidobacteriota</taxon>
        <taxon>Holophagae</taxon>
        <taxon>Acanthopleuribacterales</taxon>
        <taxon>Acanthopleuribacteraceae</taxon>
        <taxon>Sulfidibacter</taxon>
    </lineage>
</organism>
<evidence type="ECO:0000256" key="4">
    <source>
        <dbReference type="ARBA" id="ARBA00022842"/>
    </source>
</evidence>
<evidence type="ECO:0000313" key="8">
    <source>
        <dbReference type="Proteomes" id="UP000663929"/>
    </source>
</evidence>
<keyword evidence="2" id="KW-0479">Metal-binding</keyword>
<keyword evidence="3" id="KW-0378">Hydrolase</keyword>
<evidence type="ECO:0000256" key="5">
    <source>
        <dbReference type="SAM" id="Coils"/>
    </source>
</evidence>
<evidence type="ECO:0000256" key="1">
    <source>
        <dbReference type="ARBA" id="ARBA00009589"/>
    </source>
</evidence>
<evidence type="ECO:0000256" key="2">
    <source>
        <dbReference type="ARBA" id="ARBA00022723"/>
    </source>
</evidence>
<dbReference type="SUPFAM" id="SSF56784">
    <property type="entry name" value="HAD-like"/>
    <property type="match status" value="1"/>
</dbReference>
<dbReference type="NCBIfam" id="TIGR02244">
    <property type="entry name" value="HAD-IG-Ncltidse"/>
    <property type="match status" value="1"/>
</dbReference>
<dbReference type="Proteomes" id="UP000663929">
    <property type="component" value="Chromosome"/>
</dbReference>
<dbReference type="Pfam" id="PF05761">
    <property type="entry name" value="5_nucleotid"/>
    <property type="match status" value="1"/>
</dbReference>
<dbReference type="Gene3D" id="3.40.50.1000">
    <property type="entry name" value="HAD superfamily/HAD-like"/>
    <property type="match status" value="1"/>
</dbReference>
<keyword evidence="5" id="KW-0175">Coiled coil</keyword>
<evidence type="ECO:0000256" key="3">
    <source>
        <dbReference type="ARBA" id="ARBA00022801"/>
    </source>
</evidence>
<gene>
    <name evidence="7" type="ORF">J3U87_16875</name>
</gene>
<dbReference type="PANTHER" id="PTHR12103:SF15">
    <property type="entry name" value="CYTOSOLIC PURINE 5'-NUCLEOTIDASE"/>
    <property type="match status" value="1"/>
</dbReference>
<accession>A0A8A4TY13</accession>
<dbReference type="RefSeq" id="WP_237384220.1">
    <property type="nucleotide sequence ID" value="NZ_CP071793.1"/>
</dbReference>
<dbReference type="PANTHER" id="PTHR12103">
    <property type="entry name" value="5'-NUCLEOTIDASE DOMAIN-CONTAINING"/>
    <property type="match status" value="1"/>
</dbReference>
<feature type="compositionally biased region" description="Polar residues" evidence="6">
    <location>
        <begin position="547"/>
        <end position="556"/>
    </location>
</feature>
<feature type="region of interest" description="Disordered" evidence="6">
    <location>
        <begin position="508"/>
        <end position="556"/>
    </location>
</feature>
<name>A0A8A4TY13_SULCO</name>
<reference evidence="7" key="1">
    <citation type="submission" date="2021-03" db="EMBL/GenBank/DDBJ databases">
        <title>Acanthopleuribacteraceae sp. M133.</title>
        <authorList>
            <person name="Wang G."/>
        </authorList>
    </citation>
    <scope>NUCLEOTIDE SEQUENCE</scope>
    <source>
        <strain evidence="7">M133</strain>
    </source>
</reference>
<dbReference type="PIRSF" id="PIRSF017434">
    <property type="entry name" value="Purine_5'-nucleotidase"/>
    <property type="match status" value="1"/>
</dbReference>
<proteinExistence type="inferred from homology"/>
<feature type="coiled-coil region" evidence="5">
    <location>
        <begin position="401"/>
        <end position="428"/>
    </location>
</feature>
<evidence type="ECO:0000256" key="6">
    <source>
        <dbReference type="SAM" id="MobiDB-lite"/>
    </source>
</evidence>
<sequence>MGKKTIDTRLKSLLNADFEREGGDIGQPYLENRIFTNRTIKMSRIKAVGFDMDYTLAEYKQDALDQLTMKLALNLLVDRNGYSEEILKIPYKPGFTIRGLVIDTLTGNVLKMDKFRYVSLAYHGLRPLDSDRRAAMYNATRIDFHSGRYRSVDTLFELLETYLFAAIIDHVDQAEGPRDDYTELYRDIRNAIDTCHSDGSLKKQIMSDPDHYIKSDPMLIPALHKFREAGKRLFVVTNSEPDYTDFMLTYLFRNASPFFKGWRHCFDLVGSAARKPTFFNEGQPLEIIEDGDNLFFSGGNLDFLEERLRIKGDQVLYVGDHIYGDILKSKHSTHWRTCIIVPELEFQVRAEEEAKPFLMELLANETRRKQLTMELTWRRGQVYDLHQFKESEADELERNHLERIDERIEELDRQLEHHNRELSDLLFQSRDLRRRISNTFNSYWGRLFKTGGQLSNFAEQIRDYACIYTSAVSNFNFYNGQVYLESMVSPMPHEKNLYPVGDVNFDASLDGGRHPNELPLAEAVDLDPSSEEGIEEVEDRQEDLSTEESITSPAPG</sequence>
<dbReference type="EMBL" id="CP071793">
    <property type="protein sequence ID" value="QTD54121.1"/>
    <property type="molecule type" value="Genomic_DNA"/>
</dbReference>